<dbReference type="HAMAP" id="MF_00281">
    <property type="entry name" value="Phe_tRNA_synth_alpha1"/>
    <property type="match status" value="1"/>
</dbReference>
<evidence type="ECO:0000256" key="14">
    <source>
        <dbReference type="SAM" id="Coils"/>
    </source>
</evidence>
<keyword evidence="17" id="KW-1185">Reference proteome</keyword>
<dbReference type="FunFam" id="3.30.930.10:FF:000003">
    <property type="entry name" value="Phenylalanine--tRNA ligase alpha subunit"/>
    <property type="match status" value="1"/>
</dbReference>
<comment type="cofactor">
    <cofactor evidence="13">
        <name>Mg(2+)</name>
        <dbReference type="ChEBI" id="CHEBI:18420"/>
    </cofactor>
    <text evidence="13">Binds 2 magnesium ions per tetramer.</text>
</comment>
<comment type="catalytic activity">
    <reaction evidence="12 13">
        <text>tRNA(Phe) + L-phenylalanine + ATP = L-phenylalanyl-tRNA(Phe) + AMP + diphosphate + H(+)</text>
        <dbReference type="Rhea" id="RHEA:19413"/>
        <dbReference type="Rhea" id="RHEA-COMP:9668"/>
        <dbReference type="Rhea" id="RHEA-COMP:9699"/>
        <dbReference type="ChEBI" id="CHEBI:15378"/>
        <dbReference type="ChEBI" id="CHEBI:30616"/>
        <dbReference type="ChEBI" id="CHEBI:33019"/>
        <dbReference type="ChEBI" id="CHEBI:58095"/>
        <dbReference type="ChEBI" id="CHEBI:78442"/>
        <dbReference type="ChEBI" id="CHEBI:78531"/>
        <dbReference type="ChEBI" id="CHEBI:456215"/>
        <dbReference type="EC" id="6.1.1.20"/>
    </reaction>
</comment>
<dbReference type="SUPFAM" id="SSF55681">
    <property type="entry name" value="Class II aaRS and biotin synthetases"/>
    <property type="match status" value="1"/>
</dbReference>
<dbReference type="GO" id="GO:0140096">
    <property type="term" value="F:catalytic activity, acting on a protein"/>
    <property type="evidence" value="ECO:0007669"/>
    <property type="project" value="UniProtKB-ARBA"/>
</dbReference>
<dbReference type="Pfam" id="PF01409">
    <property type="entry name" value="tRNA-synt_2d"/>
    <property type="match status" value="1"/>
</dbReference>
<reference evidence="16" key="1">
    <citation type="submission" date="2020-08" db="EMBL/GenBank/DDBJ databases">
        <title>Genome public.</title>
        <authorList>
            <person name="Liu C."/>
            <person name="Sun Q."/>
        </authorList>
    </citation>
    <scope>NUCLEOTIDE SEQUENCE</scope>
    <source>
        <strain evidence="16">NSJ-63</strain>
    </source>
</reference>
<dbReference type="InterPro" id="IPR002319">
    <property type="entry name" value="Phenylalanyl-tRNA_Synthase"/>
</dbReference>
<evidence type="ECO:0000256" key="11">
    <source>
        <dbReference type="ARBA" id="ARBA00023146"/>
    </source>
</evidence>
<feature type="binding site" evidence="13">
    <location>
        <position position="254"/>
    </location>
    <ligand>
        <name>Mg(2+)</name>
        <dbReference type="ChEBI" id="CHEBI:18420"/>
        <note>shared with beta subunit</note>
    </ligand>
</feature>
<sequence length="340" mass="38415">MKENLNTILDEIKASLRDMQQNEALQELKVKYLGKKGEITQMMKQMGSLSPEERPAFGQKINALRKKAEEAIEEKRLEISEKQKNARLAAEKIDVTLPGRKNRIGGLHPLTKVYWEIRSIFVHMGFTVVEGPEIELDKFNFEMLNIPKDHPARDAQDTFYVTDDIVLRTHTSPVQARTMLETEPPIRMICPGRVYRQDDVDATHSPVFNQVEGLVIDKGVTFADLKGTINTFLRRFYGEQTKTKFRPGFFPFTEPSAEVDATCSICGGKGCPACKGAGMIEVLGCGMVNPRVLINCGLDPEVYSGFAFGLGLDRLTNIKYGITDIRLLYENDVRFIEQFK</sequence>
<evidence type="ECO:0000256" key="8">
    <source>
        <dbReference type="ARBA" id="ARBA00022840"/>
    </source>
</evidence>
<comment type="subcellular location">
    <subcellularLocation>
        <location evidence="1 13">Cytoplasm</location>
    </subcellularLocation>
</comment>
<dbReference type="PROSITE" id="PS50862">
    <property type="entry name" value="AA_TRNA_LIGASE_II"/>
    <property type="match status" value="1"/>
</dbReference>
<evidence type="ECO:0000256" key="3">
    <source>
        <dbReference type="ARBA" id="ARBA00011209"/>
    </source>
</evidence>
<keyword evidence="7 13" id="KW-0547">Nucleotide-binding</keyword>
<keyword evidence="9 13" id="KW-0460">Magnesium</keyword>
<evidence type="ECO:0000313" key="16">
    <source>
        <dbReference type="EMBL" id="MBC8539184.1"/>
    </source>
</evidence>
<keyword evidence="6 13" id="KW-0479">Metal-binding</keyword>
<feature type="coiled-coil region" evidence="14">
    <location>
        <begin position="61"/>
        <end position="92"/>
    </location>
</feature>
<dbReference type="Pfam" id="PF02912">
    <property type="entry name" value="Phe_tRNA-synt_N"/>
    <property type="match status" value="1"/>
</dbReference>
<comment type="subunit">
    <text evidence="3 13">Tetramer of two alpha and two beta subunits.</text>
</comment>
<evidence type="ECO:0000256" key="5">
    <source>
        <dbReference type="ARBA" id="ARBA00022598"/>
    </source>
</evidence>
<dbReference type="Proteomes" id="UP000617951">
    <property type="component" value="Unassembled WGS sequence"/>
</dbReference>
<evidence type="ECO:0000259" key="15">
    <source>
        <dbReference type="PROSITE" id="PS50862"/>
    </source>
</evidence>
<dbReference type="SUPFAM" id="SSF46589">
    <property type="entry name" value="tRNA-binding arm"/>
    <property type="match status" value="1"/>
</dbReference>
<keyword evidence="10 13" id="KW-0648">Protein biosynthesis</keyword>
<evidence type="ECO:0000256" key="10">
    <source>
        <dbReference type="ARBA" id="ARBA00022917"/>
    </source>
</evidence>
<dbReference type="AlphaFoldDB" id="A0A926DK36"/>
<accession>A0A926DK36</accession>
<dbReference type="RefSeq" id="WP_249280790.1">
    <property type="nucleotide sequence ID" value="NZ_JACRSS010000005.1"/>
</dbReference>
<evidence type="ECO:0000256" key="7">
    <source>
        <dbReference type="ARBA" id="ARBA00022741"/>
    </source>
</evidence>
<keyword evidence="4 13" id="KW-0963">Cytoplasm</keyword>
<dbReference type="PANTHER" id="PTHR11538:SF41">
    <property type="entry name" value="PHENYLALANINE--TRNA LIGASE, MITOCHONDRIAL"/>
    <property type="match status" value="1"/>
</dbReference>
<dbReference type="InterPro" id="IPR022911">
    <property type="entry name" value="Phe_tRNA_ligase_alpha1_bac"/>
</dbReference>
<organism evidence="16 17">
    <name type="scientific">Guopingia tenuis</name>
    <dbReference type="NCBI Taxonomy" id="2763656"/>
    <lineage>
        <taxon>Bacteria</taxon>
        <taxon>Bacillati</taxon>
        <taxon>Bacillota</taxon>
        <taxon>Clostridia</taxon>
        <taxon>Christensenellales</taxon>
        <taxon>Christensenellaceae</taxon>
        <taxon>Guopingia</taxon>
    </lineage>
</organism>
<dbReference type="GO" id="GO:0005737">
    <property type="term" value="C:cytoplasm"/>
    <property type="evidence" value="ECO:0007669"/>
    <property type="project" value="UniProtKB-SubCell"/>
</dbReference>
<dbReference type="EC" id="6.1.1.20" evidence="13"/>
<dbReference type="InterPro" id="IPR006195">
    <property type="entry name" value="aa-tRNA-synth_II"/>
</dbReference>
<dbReference type="GO" id="GO:0004826">
    <property type="term" value="F:phenylalanine-tRNA ligase activity"/>
    <property type="evidence" value="ECO:0007669"/>
    <property type="project" value="UniProtKB-UniRule"/>
</dbReference>
<dbReference type="NCBIfam" id="TIGR00468">
    <property type="entry name" value="pheS"/>
    <property type="match status" value="1"/>
</dbReference>
<dbReference type="GO" id="GO:0006432">
    <property type="term" value="P:phenylalanyl-tRNA aminoacylation"/>
    <property type="evidence" value="ECO:0007669"/>
    <property type="project" value="UniProtKB-UniRule"/>
</dbReference>
<dbReference type="GO" id="GO:0016740">
    <property type="term" value="F:transferase activity"/>
    <property type="evidence" value="ECO:0007669"/>
    <property type="project" value="UniProtKB-ARBA"/>
</dbReference>
<dbReference type="CDD" id="cd00496">
    <property type="entry name" value="PheRS_alpha_core"/>
    <property type="match status" value="1"/>
</dbReference>
<keyword evidence="11 13" id="KW-0030">Aminoacyl-tRNA synthetase</keyword>
<protein>
    <recommendedName>
        <fullName evidence="13">Phenylalanine--tRNA ligase alpha subunit</fullName>
        <ecNumber evidence="13">6.1.1.20</ecNumber>
    </recommendedName>
    <alternativeName>
        <fullName evidence="13">Phenylalanyl-tRNA synthetase alpha subunit</fullName>
        <shortName evidence="13">PheRS</shortName>
    </alternativeName>
</protein>
<dbReference type="Gene3D" id="3.30.930.10">
    <property type="entry name" value="Bira Bifunctional Protein, Domain 2"/>
    <property type="match status" value="1"/>
</dbReference>
<comment type="similarity">
    <text evidence="2 13">Belongs to the class-II aminoacyl-tRNA synthetase family. Phe-tRNA synthetase alpha subunit type 1 subfamily.</text>
</comment>
<evidence type="ECO:0000256" key="13">
    <source>
        <dbReference type="HAMAP-Rule" id="MF_00281"/>
    </source>
</evidence>
<comment type="caution">
    <text evidence="16">The sequence shown here is derived from an EMBL/GenBank/DDBJ whole genome shotgun (WGS) entry which is preliminary data.</text>
</comment>
<gene>
    <name evidence="13 16" type="primary">pheS</name>
    <name evidence="16" type="ORF">H8693_09615</name>
</gene>
<dbReference type="EMBL" id="JACRSS010000005">
    <property type="protein sequence ID" value="MBC8539184.1"/>
    <property type="molecule type" value="Genomic_DNA"/>
</dbReference>
<evidence type="ECO:0000256" key="6">
    <source>
        <dbReference type="ARBA" id="ARBA00022723"/>
    </source>
</evidence>
<evidence type="ECO:0000256" key="4">
    <source>
        <dbReference type="ARBA" id="ARBA00022490"/>
    </source>
</evidence>
<dbReference type="GO" id="GO:0000287">
    <property type="term" value="F:magnesium ion binding"/>
    <property type="evidence" value="ECO:0007669"/>
    <property type="project" value="UniProtKB-UniRule"/>
</dbReference>
<evidence type="ECO:0000256" key="2">
    <source>
        <dbReference type="ARBA" id="ARBA00010207"/>
    </source>
</evidence>
<proteinExistence type="inferred from homology"/>
<evidence type="ECO:0000256" key="9">
    <source>
        <dbReference type="ARBA" id="ARBA00022842"/>
    </source>
</evidence>
<dbReference type="InterPro" id="IPR010978">
    <property type="entry name" value="tRNA-bd_arm"/>
</dbReference>
<evidence type="ECO:0000256" key="1">
    <source>
        <dbReference type="ARBA" id="ARBA00004496"/>
    </source>
</evidence>
<dbReference type="GO" id="GO:0000049">
    <property type="term" value="F:tRNA binding"/>
    <property type="evidence" value="ECO:0007669"/>
    <property type="project" value="InterPro"/>
</dbReference>
<evidence type="ECO:0000256" key="12">
    <source>
        <dbReference type="ARBA" id="ARBA00049255"/>
    </source>
</evidence>
<dbReference type="PANTHER" id="PTHR11538">
    <property type="entry name" value="PHENYLALANYL-TRNA SYNTHETASE"/>
    <property type="match status" value="1"/>
</dbReference>
<keyword evidence="5 13" id="KW-0436">Ligase</keyword>
<dbReference type="InterPro" id="IPR004188">
    <property type="entry name" value="Phe-tRNA_ligase_II_N"/>
</dbReference>
<evidence type="ECO:0000313" key="17">
    <source>
        <dbReference type="Proteomes" id="UP000617951"/>
    </source>
</evidence>
<name>A0A926DK36_9FIRM</name>
<feature type="domain" description="Aminoacyl-transfer RNA synthetases class-II family profile" evidence="15">
    <location>
        <begin position="117"/>
        <end position="315"/>
    </location>
</feature>
<keyword evidence="8 13" id="KW-0067">ATP-binding</keyword>
<dbReference type="InterPro" id="IPR045864">
    <property type="entry name" value="aa-tRNA-synth_II/BPL/LPL"/>
</dbReference>
<dbReference type="GO" id="GO:0005524">
    <property type="term" value="F:ATP binding"/>
    <property type="evidence" value="ECO:0007669"/>
    <property type="project" value="UniProtKB-UniRule"/>
</dbReference>
<dbReference type="InterPro" id="IPR004529">
    <property type="entry name" value="Phe-tRNA-synth_IIc_asu"/>
</dbReference>
<keyword evidence="14" id="KW-0175">Coiled coil</keyword>